<feature type="compositionally biased region" description="Polar residues" evidence="1">
    <location>
        <begin position="1"/>
        <end position="26"/>
    </location>
</feature>
<feature type="non-terminal residue" evidence="2">
    <location>
        <position position="1"/>
    </location>
</feature>
<feature type="region of interest" description="Disordered" evidence="1">
    <location>
        <begin position="1"/>
        <end position="141"/>
    </location>
</feature>
<gene>
    <name evidence="2" type="ORF">ALEPTO_LOCUS12002</name>
</gene>
<feature type="compositionally biased region" description="Polar residues" evidence="1">
    <location>
        <begin position="81"/>
        <end position="108"/>
    </location>
</feature>
<evidence type="ECO:0000313" key="3">
    <source>
        <dbReference type="Proteomes" id="UP000789508"/>
    </source>
</evidence>
<sequence>MSVVATVSDTVSPVNEQSDNAQNSSLLREVSKKEKERQKKELKEQKAREKKEKAEKEKERKEREKREKKEKKEQKERKGTNESLNQPQIQSPDSETATPVQQSTNVSELKQKGASLPPLDTNVSDTPNSAPNSAIPVSAIP</sequence>
<dbReference type="Proteomes" id="UP000789508">
    <property type="component" value="Unassembled WGS sequence"/>
</dbReference>
<comment type="caution">
    <text evidence="2">The sequence shown here is derived from an EMBL/GenBank/DDBJ whole genome shotgun (WGS) entry which is preliminary data.</text>
</comment>
<evidence type="ECO:0000256" key="1">
    <source>
        <dbReference type="SAM" id="MobiDB-lite"/>
    </source>
</evidence>
<reference evidence="2" key="1">
    <citation type="submission" date="2021-06" db="EMBL/GenBank/DDBJ databases">
        <authorList>
            <person name="Kallberg Y."/>
            <person name="Tangrot J."/>
            <person name="Rosling A."/>
        </authorList>
    </citation>
    <scope>NUCLEOTIDE SEQUENCE</scope>
    <source>
        <strain evidence="2">FL130A</strain>
    </source>
</reference>
<organism evidence="2 3">
    <name type="scientific">Ambispora leptoticha</name>
    <dbReference type="NCBI Taxonomy" id="144679"/>
    <lineage>
        <taxon>Eukaryota</taxon>
        <taxon>Fungi</taxon>
        <taxon>Fungi incertae sedis</taxon>
        <taxon>Mucoromycota</taxon>
        <taxon>Glomeromycotina</taxon>
        <taxon>Glomeromycetes</taxon>
        <taxon>Archaeosporales</taxon>
        <taxon>Ambisporaceae</taxon>
        <taxon>Ambispora</taxon>
    </lineage>
</organism>
<evidence type="ECO:0000313" key="2">
    <source>
        <dbReference type="EMBL" id="CAG8714003.1"/>
    </source>
</evidence>
<feature type="compositionally biased region" description="Polar residues" evidence="1">
    <location>
        <begin position="121"/>
        <end position="132"/>
    </location>
</feature>
<proteinExistence type="predicted"/>
<protein>
    <submittedName>
        <fullName evidence="2">13426_t:CDS:1</fullName>
    </submittedName>
</protein>
<accession>A0A9N9I0B5</accession>
<dbReference type="AlphaFoldDB" id="A0A9N9I0B5"/>
<name>A0A9N9I0B5_9GLOM</name>
<dbReference type="EMBL" id="CAJVPS010023586">
    <property type="protein sequence ID" value="CAG8714003.1"/>
    <property type="molecule type" value="Genomic_DNA"/>
</dbReference>
<feature type="compositionally biased region" description="Basic and acidic residues" evidence="1">
    <location>
        <begin position="29"/>
        <end position="80"/>
    </location>
</feature>
<keyword evidence="3" id="KW-1185">Reference proteome</keyword>